<accession>A0A7W7RGR5</accession>
<feature type="region of interest" description="Disordered" evidence="1">
    <location>
        <begin position="1"/>
        <end position="23"/>
    </location>
</feature>
<feature type="compositionally biased region" description="Basic and acidic residues" evidence="1">
    <location>
        <begin position="1"/>
        <end position="10"/>
    </location>
</feature>
<protein>
    <submittedName>
        <fullName evidence="2">Dihydroorotase-like cyclic amidohydrolase</fullName>
    </submittedName>
</protein>
<evidence type="ECO:0000313" key="3">
    <source>
        <dbReference type="Proteomes" id="UP000523007"/>
    </source>
</evidence>
<comment type="caution">
    <text evidence="2">The sequence shown here is derived from an EMBL/GenBank/DDBJ whole genome shotgun (WGS) entry which is preliminary data.</text>
</comment>
<dbReference type="Proteomes" id="UP000523007">
    <property type="component" value="Unassembled WGS sequence"/>
</dbReference>
<dbReference type="RefSeq" id="WP_184578296.1">
    <property type="nucleotide sequence ID" value="NZ_JACHJT010000001.1"/>
</dbReference>
<sequence>MPNNENDRKAPATVTAATTLSPTLDTEVLDRSGRIAAPGLADERAAV</sequence>
<evidence type="ECO:0000313" key="2">
    <source>
        <dbReference type="EMBL" id="MBB4931701.1"/>
    </source>
</evidence>
<keyword evidence="3" id="KW-1185">Reference proteome</keyword>
<dbReference type="GO" id="GO:0016787">
    <property type="term" value="F:hydrolase activity"/>
    <property type="evidence" value="ECO:0007669"/>
    <property type="project" value="UniProtKB-KW"/>
</dbReference>
<gene>
    <name evidence="2" type="ORF">F4561_002521</name>
</gene>
<evidence type="ECO:0000256" key="1">
    <source>
        <dbReference type="SAM" id="MobiDB-lite"/>
    </source>
</evidence>
<organism evidence="2 3">
    <name type="scientific">Lipingzhangella halophila</name>
    <dbReference type="NCBI Taxonomy" id="1783352"/>
    <lineage>
        <taxon>Bacteria</taxon>
        <taxon>Bacillati</taxon>
        <taxon>Actinomycetota</taxon>
        <taxon>Actinomycetes</taxon>
        <taxon>Streptosporangiales</taxon>
        <taxon>Nocardiopsidaceae</taxon>
        <taxon>Lipingzhangella</taxon>
    </lineage>
</organism>
<reference evidence="2 3" key="1">
    <citation type="submission" date="2020-08" db="EMBL/GenBank/DDBJ databases">
        <title>Sequencing the genomes of 1000 actinobacteria strains.</title>
        <authorList>
            <person name="Klenk H.-P."/>
        </authorList>
    </citation>
    <scope>NUCLEOTIDE SEQUENCE [LARGE SCALE GENOMIC DNA]</scope>
    <source>
        <strain evidence="2 3">DSM 102030</strain>
    </source>
</reference>
<name>A0A7W7RGR5_9ACTN</name>
<proteinExistence type="predicted"/>
<keyword evidence="2" id="KW-0378">Hydrolase</keyword>
<dbReference type="EMBL" id="JACHJT010000001">
    <property type="protein sequence ID" value="MBB4931701.1"/>
    <property type="molecule type" value="Genomic_DNA"/>
</dbReference>
<dbReference type="AlphaFoldDB" id="A0A7W7RGR5"/>